<sequence>MSEIRRRRQRVEVSRNRAALVSAAIQLLSSRPDAGMAEIAAAAGVTRQTAYVHFGTRETLLAAVRDELSRRAYAVLEAADVETGTALQALDRFLASVGTLLAEQTVLGGPEPVPEADAARHVPLQATLESLIRRGRDSGDFATELETGWLVAATIALGHAVHQCIRVGLVDARTAADQFRTSVLLLYGAGDHGPAEP</sequence>
<reference evidence="6" key="1">
    <citation type="submission" date="2021-02" db="EMBL/GenBank/DDBJ databases">
        <title>Draft genome sequence of Microbispora sp. RL4-1S isolated from rice leaves in Thailand.</title>
        <authorList>
            <person name="Muangham S."/>
            <person name="Duangmal K."/>
        </authorList>
    </citation>
    <scope>NUCLEOTIDE SEQUENCE</scope>
    <source>
        <strain evidence="6">RL4-1S</strain>
    </source>
</reference>
<dbReference type="Proteomes" id="UP000674234">
    <property type="component" value="Unassembled WGS sequence"/>
</dbReference>
<dbReference type="PANTHER" id="PTHR30055:SF234">
    <property type="entry name" value="HTH-TYPE TRANSCRIPTIONAL REGULATOR BETI"/>
    <property type="match status" value="1"/>
</dbReference>
<evidence type="ECO:0000313" key="7">
    <source>
        <dbReference type="Proteomes" id="UP000674234"/>
    </source>
</evidence>
<dbReference type="PANTHER" id="PTHR30055">
    <property type="entry name" value="HTH-TYPE TRANSCRIPTIONAL REGULATOR RUTR"/>
    <property type="match status" value="1"/>
</dbReference>
<organism evidence="6 7">
    <name type="scientific">Microbispora oryzae</name>
    <dbReference type="NCBI Taxonomy" id="2806554"/>
    <lineage>
        <taxon>Bacteria</taxon>
        <taxon>Bacillati</taxon>
        <taxon>Actinomycetota</taxon>
        <taxon>Actinomycetes</taxon>
        <taxon>Streptosporangiales</taxon>
        <taxon>Streptosporangiaceae</taxon>
        <taxon>Microbispora</taxon>
    </lineage>
</organism>
<dbReference type="SUPFAM" id="SSF46689">
    <property type="entry name" value="Homeodomain-like"/>
    <property type="match status" value="1"/>
</dbReference>
<evidence type="ECO:0000259" key="5">
    <source>
        <dbReference type="PROSITE" id="PS50977"/>
    </source>
</evidence>
<dbReference type="GO" id="GO:0000976">
    <property type="term" value="F:transcription cis-regulatory region binding"/>
    <property type="evidence" value="ECO:0007669"/>
    <property type="project" value="TreeGrafter"/>
</dbReference>
<feature type="domain" description="HTH tetR-type" evidence="5">
    <location>
        <begin position="14"/>
        <end position="72"/>
    </location>
</feature>
<keyword evidence="1" id="KW-0805">Transcription regulation</keyword>
<dbReference type="EMBL" id="JAFCNB010000023">
    <property type="protein sequence ID" value="MBP2707805.1"/>
    <property type="molecule type" value="Genomic_DNA"/>
</dbReference>
<keyword evidence="7" id="KW-1185">Reference proteome</keyword>
<evidence type="ECO:0000256" key="3">
    <source>
        <dbReference type="ARBA" id="ARBA00023163"/>
    </source>
</evidence>
<comment type="caution">
    <text evidence="6">The sequence shown here is derived from an EMBL/GenBank/DDBJ whole genome shotgun (WGS) entry which is preliminary data.</text>
</comment>
<dbReference type="PROSITE" id="PS50977">
    <property type="entry name" value="HTH_TETR_2"/>
    <property type="match status" value="1"/>
</dbReference>
<proteinExistence type="predicted"/>
<accession>A0A940WUU8</accession>
<dbReference type="Gene3D" id="1.10.357.10">
    <property type="entry name" value="Tetracycline Repressor, domain 2"/>
    <property type="match status" value="1"/>
</dbReference>
<dbReference type="Pfam" id="PF00440">
    <property type="entry name" value="TetR_N"/>
    <property type="match status" value="1"/>
</dbReference>
<dbReference type="AlphaFoldDB" id="A0A940WUU8"/>
<feature type="DNA-binding region" description="H-T-H motif" evidence="4">
    <location>
        <begin position="35"/>
        <end position="54"/>
    </location>
</feature>
<keyword evidence="2 4" id="KW-0238">DNA-binding</keyword>
<name>A0A940WUU8_9ACTN</name>
<gene>
    <name evidence="6" type="ORF">JOL79_28895</name>
</gene>
<dbReference type="GO" id="GO:0003700">
    <property type="term" value="F:DNA-binding transcription factor activity"/>
    <property type="evidence" value="ECO:0007669"/>
    <property type="project" value="TreeGrafter"/>
</dbReference>
<evidence type="ECO:0000313" key="6">
    <source>
        <dbReference type="EMBL" id="MBP2707805.1"/>
    </source>
</evidence>
<evidence type="ECO:0000256" key="4">
    <source>
        <dbReference type="PROSITE-ProRule" id="PRU00335"/>
    </source>
</evidence>
<evidence type="ECO:0000256" key="2">
    <source>
        <dbReference type="ARBA" id="ARBA00023125"/>
    </source>
</evidence>
<keyword evidence="3" id="KW-0804">Transcription</keyword>
<dbReference type="RefSeq" id="WP_210159069.1">
    <property type="nucleotide sequence ID" value="NZ_JAFCNB010000023.1"/>
</dbReference>
<dbReference type="InterPro" id="IPR050109">
    <property type="entry name" value="HTH-type_TetR-like_transc_reg"/>
</dbReference>
<evidence type="ECO:0000256" key="1">
    <source>
        <dbReference type="ARBA" id="ARBA00023015"/>
    </source>
</evidence>
<dbReference type="InterPro" id="IPR009057">
    <property type="entry name" value="Homeodomain-like_sf"/>
</dbReference>
<protein>
    <submittedName>
        <fullName evidence="6">TetR family transcriptional regulator</fullName>
    </submittedName>
</protein>
<dbReference type="InterPro" id="IPR001647">
    <property type="entry name" value="HTH_TetR"/>
</dbReference>